<evidence type="ECO:0000256" key="2">
    <source>
        <dbReference type="ARBA" id="ARBA00022737"/>
    </source>
</evidence>
<keyword evidence="6" id="KW-1185">Reference proteome</keyword>
<protein>
    <submittedName>
        <fullName evidence="5">Peroxisomal targeting signal 1 receptor</fullName>
    </submittedName>
</protein>
<proteinExistence type="predicted"/>
<accession>A0ABQ0EMC9</accession>
<evidence type="ECO:0000313" key="6">
    <source>
        <dbReference type="Proteomes" id="UP001623349"/>
    </source>
</evidence>
<evidence type="ECO:0000313" key="5">
    <source>
        <dbReference type="EMBL" id="GAB1288197.1"/>
    </source>
</evidence>
<dbReference type="PANTHER" id="PTHR10130:SF2">
    <property type="entry name" value="PEROXISOMAL TARGETING SIGNAL 1 RECEPTOR"/>
    <property type="match status" value="1"/>
</dbReference>
<dbReference type="PANTHER" id="PTHR10130">
    <property type="entry name" value="PEROXISOMAL TARGETING SIGNAL 1 RECEPTOR PEX5"/>
    <property type="match status" value="1"/>
</dbReference>
<gene>
    <name evidence="5" type="ORF">APTSU1_000342700</name>
</gene>
<sequence length="257" mass="28313">MAMRELVEGECGGANPLMKLATHFTQDKALWQEGLRPGPWPPGAPAAETISKPLGVGTEDELVAEFLQDQNATLESRAPQTFKTDDLLAEMQEIEQSNFRQAPQRAPGVADLALSENWAQEFLAAGDAVDVAQDYNETDWSQEFIAEVTDPPSVSPARWAEVYLEQSEERLWLGEPEGTSTSDDEYHPEEDLQHTASDFVSKVDDPKLANSEFLKFVRQIGEGQVSLESAAGSGRAQAEQWAAEFIQQQGTSEAWVD</sequence>
<evidence type="ECO:0000256" key="3">
    <source>
        <dbReference type="ARBA" id="ARBA00022803"/>
    </source>
</evidence>
<organism evidence="5 6">
    <name type="scientific">Apodemus speciosus</name>
    <name type="common">Large Japanese field mouse</name>
    <dbReference type="NCBI Taxonomy" id="105296"/>
    <lineage>
        <taxon>Eukaryota</taxon>
        <taxon>Metazoa</taxon>
        <taxon>Chordata</taxon>
        <taxon>Craniata</taxon>
        <taxon>Vertebrata</taxon>
        <taxon>Euteleostomi</taxon>
        <taxon>Mammalia</taxon>
        <taxon>Eutheria</taxon>
        <taxon>Euarchontoglires</taxon>
        <taxon>Glires</taxon>
        <taxon>Rodentia</taxon>
        <taxon>Myomorpha</taxon>
        <taxon>Muroidea</taxon>
        <taxon>Muridae</taxon>
        <taxon>Murinae</taxon>
        <taxon>Apodemus</taxon>
    </lineage>
</organism>
<name>A0ABQ0EMC9_APOSI</name>
<comment type="caution">
    <text evidence="5">The sequence shown here is derived from an EMBL/GenBank/DDBJ whole genome shotgun (WGS) entry which is preliminary data.</text>
</comment>
<evidence type="ECO:0000256" key="4">
    <source>
        <dbReference type="ARBA" id="ARBA00023140"/>
    </source>
</evidence>
<dbReference type="InterPro" id="IPR024111">
    <property type="entry name" value="PEX5/PEX5L"/>
</dbReference>
<comment type="subcellular location">
    <subcellularLocation>
        <location evidence="1">Peroxisome</location>
    </subcellularLocation>
</comment>
<keyword evidence="5" id="KW-0675">Receptor</keyword>
<reference evidence="5 6" key="1">
    <citation type="submission" date="2024-08" db="EMBL/GenBank/DDBJ databases">
        <title>The draft genome of Apodemus speciosus.</title>
        <authorList>
            <person name="Nabeshima K."/>
            <person name="Suzuki S."/>
            <person name="Onuma M."/>
        </authorList>
    </citation>
    <scope>NUCLEOTIDE SEQUENCE [LARGE SCALE GENOMIC DNA]</scope>
    <source>
        <strain evidence="5">IB14-021</strain>
    </source>
</reference>
<keyword evidence="3" id="KW-0802">TPR repeat</keyword>
<dbReference type="Proteomes" id="UP001623349">
    <property type="component" value="Unassembled WGS sequence"/>
</dbReference>
<keyword evidence="4" id="KW-0576">Peroxisome</keyword>
<evidence type="ECO:0000256" key="1">
    <source>
        <dbReference type="ARBA" id="ARBA00004275"/>
    </source>
</evidence>
<dbReference type="EMBL" id="BAAFST010000003">
    <property type="protein sequence ID" value="GAB1288197.1"/>
    <property type="molecule type" value="Genomic_DNA"/>
</dbReference>
<keyword evidence="2" id="KW-0677">Repeat</keyword>